<keyword evidence="7" id="KW-1278">Translocase</keyword>
<feature type="domain" description="ABC transporter" evidence="10">
    <location>
        <begin position="2"/>
        <end position="238"/>
    </location>
</feature>
<evidence type="ECO:0000259" key="10">
    <source>
        <dbReference type="PROSITE" id="PS50893"/>
    </source>
</evidence>
<feature type="domain" description="Mop" evidence="11">
    <location>
        <begin position="297"/>
        <end position="363"/>
    </location>
</feature>
<keyword evidence="6 12" id="KW-0067">ATP-binding</keyword>
<dbReference type="InterPro" id="IPR011868">
    <property type="entry name" value="ModC_ABC_ATP-bd"/>
</dbReference>
<keyword evidence="2" id="KW-1003">Cell membrane</keyword>
<organism evidence="12 13">
    <name type="scientific">Caenimonas koreensis DSM 17982</name>
    <dbReference type="NCBI Taxonomy" id="1121255"/>
    <lineage>
        <taxon>Bacteria</taxon>
        <taxon>Pseudomonadati</taxon>
        <taxon>Pseudomonadota</taxon>
        <taxon>Betaproteobacteria</taxon>
        <taxon>Burkholderiales</taxon>
        <taxon>Comamonadaceae</taxon>
        <taxon>Caenimonas</taxon>
    </lineage>
</organism>
<evidence type="ECO:0000256" key="7">
    <source>
        <dbReference type="ARBA" id="ARBA00022967"/>
    </source>
</evidence>
<dbReference type="PROSITE" id="PS50893">
    <property type="entry name" value="ABC_TRANSPORTER_2"/>
    <property type="match status" value="1"/>
</dbReference>
<evidence type="ECO:0000256" key="5">
    <source>
        <dbReference type="ARBA" id="ARBA00022741"/>
    </source>
</evidence>
<dbReference type="SUPFAM" id="SSF52540">
    <property type="entry name" value="P-loop containing nucleoside triphosphate hydrolases"/>
    <property type="match status" value="1"/>
</dbReference>
<evidence type="ECO:0000259" key="11">
    <source>
        <dbReference type="PROSITE" id="PS51866"/>
    </source>
</evidence>
<dbReference type="InterPro" id="IPR005116">
    <property type="entry name" value="Transp-assoc_OB_typ1"/>
</dbReference>
<dbReference type="InterPro" id="IPR003439">
    <property type="entry name" value="ABC_transporter-like_ATP-bd"/>
</dbReference>
<dbReference type="NCBIfam" id="TIGR02142">
    <property type="entry name" value="modC_ABC"/>
    <property type="match status" value="1"/>
</dbReference>
<keyword evidence="13" id="KW-1185">Reference proteome</keyword>
<reference evidence="12 13" key="1">
    <citation type="submission" date="2019-11" db="EMBL/GenBank/DDBJ databases">
        <title>Caenimonas koreensis gen. nov., sp. nov., isolated from activated sludge.</title>
        <authorList>
            <person name="Seung H.R."/>
        </authorList>
    </citation>
    <scope>NUCLEOTIDE SEQUENCE [LARGE SCALE GENOMIC DNA]</scope>
    <source>
        <strain evidence="12 13">EMB320</strain>
    </source>
</reference>
<dbReference type="InterPro" id="IPR008995">
    <property type="entry name" value="Mo/tungstate-bd_C_term_dom"/>
</dbReference>
<dbReference type="RefSeq" id="WP_153586614.1">
    <property type="nucleotide sequence ID" value="NZ_WJBU01000022.1"/>
</dbReference>
<dbReference type="GO" id="GO:0016020">
    <property type="term" value="C:membrane"/>
    <property type="evidence" value="ECO:0007669"/>
    <property type="project" value="InterPro"/>
</dbReference>
<evidence type="ECO:0000256" key="4">
    <source>
        <dbReference type="ARBA" id="ARBA00022519"/>
    </source>
</evidence>
<accession>A0A844B823</accession>
<dbReference type="Pfam" id="PF00005">
    <property type="entry name" value="ABC_tran"/>
    <property type="match status" value="1"/>
</dbReference>
<evidence type="ECO:0000256" key="6">
    <source>
        <dbReference type="ARBA" id="ARBA00022840"/>
    </source>
</evidence>
<dbReference type="Proteomes" id="UP000487350">
    <property type="component" value="Unassembled WGS sequence"/>
</dbReference>
<protein>
    <submittedName>
        <fullName evidence="12">Molybdenum ABC transporter ATP-binding protein</fullName>
    </submittedName>
</protein>
<evidence type="ECO:0000256" key="9">
    <source>
        <dbReference type="PROSITE-ProRule" id="PRU01213"/>
    </source>
</evidence>
<dbReference type="SUPFAM" id="SSF50331">
    <property type="entry name" value="MOP-like"/>
    <property type="match status" value="1"/>
</dbReference>
<name>A0A844B823_9BURK</name>
<keyword evidence="1" id="KW-0813">Transport</keyword>
<sequence length="363" mass="38569">MTSAGNVIRVTLRRPEFTLDASLALAPRGITALFGASGSGKTTLLRCVAGLERPHDALVRIHDEVWQDDAAQVFKPAWQRPIGYVFQEASLFEHLDVRGNLGYASKRVPAGGSTRVGIDEAVELLGIGALLNRRASELSGGERQRVAIARALASQPTLLLLDEPLAALDHARRQEILPWLERLRDELAMPMLYVTHSADEVARLADTLVVLDHGKVVAAGPTATTLTNTSVPITLGDDAAALLAGTVQERDAQWHLVRVGFDGGELWLPDAGVEPGRRARVRVLARDVSIAMHAAQSSSIQNAIACTVDSIAPAAHASQVMVRLRCGDSTVLLARITARAADALALAPGMAVCAQVKSAGLVL</sequence>
<dbReference type="InterPro" id="IPR050334">
    <property type="entry name" value="Molybdenum_import_ModC"/>
</dbReference>
<dbReference type="EMBL" id="WJBU01000022">
    <property type="protein sequence ID" value="MRD49302.1"/>
    <property type="molecule type" value="Genomic_DNA"/>
</dbReference>
<evidence type="ECO:0000256" key="8">
    <source>
        <dbReference type="ARBA" id="ARBA00023136"/>
    </source>
</evidence>
<dbReference type="AlphaFoldDB" id="A0A844B823"/>
<dbReference type="InterPro" id="IPR003593">
    <property type="entry name" value="AAA+_ATPase"/>
</dbReference>
<keyword evidence="5" id="KW-0547">Nucleotide-binding</keyword>
<dbReference type="PANTHER" id="PTHR43514:SF10">
    <property type="entry name" value="MOLYBDENUM IMPORT ATP-BINDING PROTEIN MODC 2"/>
    <property type="match status" value="1"/>
</dbReference>
<proteinExistence type="predicted"/>
<evidence type="ECO:0000256" key="3">
    <source>
        <dbReference type="ARBA" id="ARBA00022505"/>
    </source>
</evidence>
<dbReference type="InterPro" id="IPR004606">
    <property type="entry name" value="Mop_domain"/>
</dbReference>
<dbReference type="PROSITE" id="PS51866">
    <property type="entry name" value="MOP"/>
    <property type="match status" value="1"/>
</dbReference>
<dbReference type="Pfam" id="PF03459">
    <property type="entry name" value="TOBE"/>
    <property type="match status" value="1"/>
</dbReference>
<keyword evidence="4" id="KW-0997">Cell inner membrane</keyword>
<evidence type="ECO:0000256" key="1">
    <source>
        <dbReference type="ARBA" id="ARBA00022448"/>
    </source>
</evidence>
<dbReference type="SMART" id="SM00382">
    <property type="entry name" value="AAA"/>
    <property type="match status" value="1"/>
</dbReference>
<dbReference type="GO" id="GO:0140359">
    <property type="term" value="F:ABC-type transporter activity"/>
    <property type="evidence" value="ECO:0007669"/>
    <property type="project" value="InterPro"/>
</dbReference>
<dbReference type="InterPro" id="IPR017871">
    <property type="entry name" value="ABC_transporter-like_CS"/>
</dbReference>
<evidence type="ECO:0000313" key="12">
    <source>
        <dbReference type="EMBL" id="MRD49302.1"/>
    </source>
</evidence>
<dbReference type="InterPro" id="IPR027417">
    <property type="entry name" value="P-loop_NTPase"/>
</dbReference>
<dbReference type="PANTHER" id="PTHR43514">
    <property type="entry name" value="ABC TRANSPORTER I FAMILY MEMBER 10"/>
    <property type="match status" value="1"/>
</dbReference>
<gene>
    <name evidence="12" type="primary">modC</name>
    <name evidence="12" type="ORF">GHT07_18665</name>
</gene>
<dbReference type="Gene3D" id="2.40.50.100">
    <property type="match status" value="1"/>
</dbReference>
<dbReference type="Gene3D" id="3.40.50.300">
    <property type="entry name" value="P-loop containing nucleotide triphosphate hydrolases"/>
    <property type="match status" value="1"/>
</dbReference>
<keyword evidence="3 9" id="KW-0500">Molybdenum</keyword>
<keyword evidence="8" id="KW-0472">Membrane</keyword>
<comment type="caution">
    <text evidence="12">The sequence shown here is derived from an EMBL/GenBank/DDBJ whole genome shotgun (WGS) entry which is preliminary data.</text>
</comment>
<evidence type="ECO:0000313" key="13">
    <source>
        <dbReference type="Proteomes" id="UP000487350"/>
    </source>
</evidence>
<evidence type="ECO:0000256" key="2">
    <source>
        <dbReference type="ARBA" id="ARBA00022475"/>
    </source>
</evidence>
<dbReference type="GO" id="GO:0005524">
    <property type="term" value="F:ATP binding"/>
    <property type="evidence" value="ECO:0007669"/>
    <property type="project" value="UniProtKB-KW"/>
</dbReference>
<dbReference type="PROSITE" id="PS00211">
    <property type="entry name" value="ABC_TRANSPORTER_1"/>
    <property type="match status" value="1"/>
</dbReference>
<dbReference type="GO" id="GO:0015098">
    <property type="term" value="F:molybdate ion transmembrane transporter activity"/>
    <property type="evidence" value="ECO:0007669"/>
    <property type="project" value="InterPro"/>
</dbReference>
<dbReference type="OrthoDB" id="5298774at2"/>
<dbReference type="GO" id="GO:0016887">
    <property type="term" value="F:ATP hydrolysis activity"/>
    <property type="evidence" value="ECO:0007669"/>
    <property type="project" value="InterPro"/>
</dbReference>